<evidence type="ECO:0000313" key="2">
    <source>
        <dbReference type="Proteomes" id="UP000636479"/>
    </source>
</evidence>
<keyword evidence="2" id="KW-1185">Reference proteome</keyword>
<dbReference type="EMBL" id="JACAZF010000001">
    <property type="protein sequence ID" value="KAF7315729.1"/>
    <property type="molecule type" value="Genomic_DNA"/>
</dbReference>
<evidence type="ECO:0000313" key="1">
    <source>
        <dbReference type="EMBL" id="KAF7315729.1"/>
    </source>
</evidence>
<accession>A0A8H6WKH2</accession>
<comment type="caution">
    <text evidence="1">The sequence shown here is derived from an EMBL/GenBank/DDBJ whole genome shotgun (WGS) entry which is preliminary data.</text>
</comment>
<proteinExistence type="predicted"/>
<name>A0A8H6WKH2_9AGAR</name>
<reference evidence="1" key="1">
    <citation type="submission" date="2020-05" db="EMBL/GenBank/DDBJ databases">
        <title>Mycena genomes resolve the evolution of fungal bioluminescence.</title>
        <authorList>
            <person name="Tsai I.J."/>
        </authorList>
    </citation>
    <scope>NUCLEOTIDE SEQUENCE</scope>
    <source>
        <strain evidence="1">171206Taipei</strain>
    </source>
</reference>
<gene>
    <name evidence="1" type="ORF">MIND_00088700</name>
</gene>
<dbReference type="Proteomes" id="UP000636479">
    <property type="component" value="Unassembled WGS sequence"/>
</dbReference>
<dbReference type="RefSeq" id="XP_037225752.1">
    <property type="nucleotide sequence ID" value="XM_037357842.1"/>
</dbReference>
<dbReference type="GeneID" id="59340358"/>
<dbReference type="AlphaFoldDB" id="A0A8H6WKH2"/>
<organism evidence="1 2">
    <name type="scientific">Mycena indigotica</name>
    <dbReference type="NCBI Taxonomy" id="2126181"/>
    <lineage>
        <taxon>Eukaryota</taxon>
        <taxon>Fungi</taxon>
        <taxon>Dikarya</taxon>
        <taxon>Basidiomycota</taxon>
        <taxon>Agaricomycotina</taxon>
        <taxon>Agaricomycetes</taxon>
        <taxon>Agaricomycetidae</taxon>
        <taxon>Agaricales</taxon>
        <taxon>Marasmiineae</taxon>
        <taxon>Mycenaceae</taxon>
        <taxon>Mycena</taxon>
    </lineage>
</organism>
<protein>
    <submittedName>
        <fullName evidence="1">Uncharacterized protein</fullName>
    </submittedName>
</protein>
<sequence length="109" mass="12002">MAAITSSLTNNKIMIVNLRATIIEITHSRESSLKKIVELETQMTTLRLSGSREQAFDHQLLIRAEETLTTVRLQADSLLGSSRTAVRAMNAAFSAVEIVEEDSTVPEEA</sequence>